<dbReference type="Proteomes" id="UP000037210">
    <property type="component" value="Unassembled WGS sequence"/>
</dbReference>
<feature type="transmembrane region" description="Helical" evidence="1">
    <location>
        <begin position="106"/>
        <end position="125"/>
    </location>
</feature>
<evidence type="ECO:0008006" key="4">
    <source>
        <dbReference type="Google" id="ProtNLM"/>
    </source>
</evidence>
<evidence type="ECO:0000313" key="3">
    <source>
        <dbReference type="Proteomes" id="UP000037210"/>
    </source>
</evidence>
<feature type="transmembrane region" description="Helical" evidence="1">
    <location>
        <begin position="54"/>
        <end position="72"/>
    </location>
</feature>
<keyword evidence="1" id="KW-0472">Membrane</keyword>
<organism evidence="2 3">
    <name type="scientific">miscellaneous Crenarchaeota group-15 archaeon DG-45</name>
    <dbReference type="NCBI Taxonomy" id="1685127"/>
    <lineage>
        <taxon>Archaea</taxon>
        <taxon>Candidatus Bathyarchaeota</taxon>
        <taxon>MCG-15</taxon>
    </lineage>
</organism>
<feature type="transmembrane region" description="Helical" evidence="1">
    <location>
        <begin position="78"/>
        <end position="94"/>
    </location>
</feature>
<sequence length="162" mass="17191">MVTAEDVLWMAETIYMYIPAYIANAAPVICGGGSPLDGGRTWRGRPLLGSHKTVRGTLSGIAVGTAVGLLQFEPMRGLLMAVGAIGGDLIIAFAKRRLGLRPGAPFPVADQLGFIVAALALASLVPPRPTWDRVVAIIIATVPIHIITNIFAWLLKLKGNPW</sequence>
<evidence type="ECO:0000313" key="2">
    <source>
        <dbReference type="EMBL" id="KON30792.1"/>
    </source>
</evidence>
<keyword evidence="1" id="KW-1133">Transmembrane helix</keyword>
<dbReference type="PANTHER" id="PTHR39650">
    <property type="entry name" value="CDP-ARCHAEOL SYNTHASE"/>
    <property type="match status" value="1"/>
</dbReference>
<reference evidence="2 3" key="1">
    <citation type="submission" date="2015-06" db="EMBL/GenBank/DDBJ databases">
        <title>New insights into the roles of widespread benthic archaea in carbon and nitrogen cycling.</title>
        <authorList>
            <person name="Lazar C.S."/>
            <person name="Baker B.J."/>
            <person name="Seitz K.W."/>
            <person name="Hyde A.S."/>
            <person name="Dick G.J."/>
            <person name="Hinrichs K.-U."/>
            <person name="Teske A.P."/>
        </authorList>
    </citation>
    <scope>NUCLEOTIDE SEQUENCE [LARGE SCALE GENOMIC DNA]</scope>
    <source>
        <strain evidence="2">DG-45</strain>
    </source>
</reference>
<dbReference type="InterPro" id="IPR032690">
    <property type="entry name" value="CarS"/>
</dbReference>
<dbReference type="Pfam" id="PF01864">
    <property type="entry name" value="CarS-like"/>
    <property type="match status" value="2"/>
</dbReference>
<feature type="transmembrane region" description="Helical" evidence="1">
    <location>
        <begin position="131"/>
        <end position="155"/>
    </location>
</feature>
<dbReference type="NCBIfam" id="NF003114">
    <property type="entry name" value="PRK04032.1"/>
    <property type="match status" value="1"/>
</dbReference>
<dbReference type="PANTHER" id="PTHR39650:SF1">
    <property type="entry name" value="CDP-ARCHAEOL SYNTHASE"/>
    <property type="match status" value="1"/>
</dbReference>
<dbReference type="AlphaFoldDB" id="A0A0M0BQD1"/>
<evidence type="ECO:0000256" key="1">
    <source>
        <dbReference type="SAM" id="Phobius"/>
    </source>
</evidence>
<feature type="transmembrane region" description="Helical" evidence="1">
    <location>
        <begin position="14"/>
        <end position="33"/>
    </location>
</feature>
<gene>
    <name evidence="2" type="ORF">AC482_03030</name>
</gene>
<name>A0A0M0BQD1_9ARCH</name>
<accession>A0A0M0BQD1</accession>
<protein>
    <recommendedName>
        <fullName evidence="4">CDP-2,3-bis-(O-geranylgeranyl)-sn-glycerol synthase</fullName>
    </recommendedName>
</protein>
<keyword evidence="1" id="KW-0812">Transmembrane</keyword>
<comment type="caution">
    <text evidence="2">The sequence shown here is derived from an EMBL/GenBank/DDBJ whole genome shotgun (WGS) entry which is preliminary data.</text>
</comment>
<dbReference type="EMBL" id="LFWZ01000021">
    <property type="protein sequence ID" value="KON30792.1"/>
    <property type="molecule type" value="Genomic_DNA"/>
</dbReference>
<proteinExistence type="predicted"/>